<sequence length="78" mass="8529">MRSDSSLFIEARRYADEHGVDISHSKLSRLIRQYRREVATGAGPTLPLPTFLRRSMGIADPTGNTAVRNVMSGGGARV</sequence>
<dbReference type="RefSeq" id="WP_344226278.1">
    <property type="nucleotide sequence ID" value="NZ_BAAALH010000001.1"/>
</dbReference>
<dbReference type="Proteomes" id="UP001595965">
    <property type="component" value="Unassembled WGS sequence"/>
</dbReference>
<gene>
    <name evidence="1" type="ORF">ACFO0K_12805</name>
</gene>
<name>A0ABV8XZY1_9MICC</name>
<evidence type="ECO:0000313" key="2">
    <source>
        <dbReference type="Proteomes" id="UP001595965"/>
    </source>
</evidence>
<reference evidence="2" key="1">
    <citation type="journal article" date="2019" name="Int. J. Syst. Evol. Microbiol.">
        <title>The Global Catalogue of Microorganisms (GCM) 10K type strain sequencing project: providing services to taxonomists for standard genome sequencing and annotation.</title>
        <authorList>
            <consortium name="The Broad Institute Genomics Platform"/>
            <consortium name="The Broad Institute Genome Sequencing Center for Infectious Disease"/>
            <person name="Wu L."/>
            <person name="Ma J."/>
        </authorList>
    </citation>
    <scope>NUCLEOTIDE SEQUENCE [LARGE SCALE GENOMIC DNA]</scope>
    <source>
        <strain evidence="2">CGMCC 1.12125</strain>
    </source>
</reference>
<proteinExistence type="predicted"/>
<protein>
    <submittedName>
        <fullName evidence="1">Uncharacterized protein</fullName>
    </submittedName>
</protein>
<accession>A0ABV8XZY1</accession>
<dbReference type="EMBL" id="JBHSEN010000002">
    <property type="protein sequence ID" value="MFC4430551.1"/>
    <property type="molecule type" value="Genomic_DNA"/>
</dbReference>
<organism evidence="1 2">
    <name type="scientific">Citricoccus alkalitolerans</name>
    <dbReference type="NCBI Taxonomy" id="246603"/>
    <lineage>
        <taxon>Bacteria</taxon>
        <taxon>Bacillati</taxon>
        <taxon>Actinomycetota</taxon>
        <taxon>Actinomycetes</taxon>
        <taxon>Micrococcales</taxon>
        <taxon>Micrococcaceae</taxon>
        <taxon>Citricoccus</taxon>
    </lineage>
</organism>
<evidence type="ECO:0000313" key="1">
    <source>
        <dbReference type="EMBL" id="MFC4430551.1"/>
    </source>
</evidence>
<keyword evidence="2" id="KW-1185">Reference proteome</keyword>
<comment type="caution">
    <text evidence="1">The sequence shown here is derived from an EMBL/GenBank/DDBJ whole genome shotgun (WGS) entry which is preliminary data.</text>
</comment>